<gene>
    <name evidence="3" type="ORF">ER308_17595</name>
</gene>
<proteinExistence type="predicted"/>
<dbReference type="GO" id="GO:0016020">
    <property type="term" value="C:membrane"/>
    <property type="evidence" value="ECO:0007669"/>
    <property type="project" value="TreeGrafter"/>
</dbReference>
<dbReference type="OrthoDB" id="3371334at2"/>
<evidence type="ECO:0000313" key="3">
    <source>
        <dbReference type="EMBL" id="QBI21204.1"/>
    </source>
</evidence>
<reference evidence="3 4" key="1">
    <citation type="submission" date="2019-01" db="EMBL/GenBank/DDBJ databases">
        <title>Egibacter rhizosphaerae EGI 80759T.</title>
        <authorList>
            <person name="Chen D.-D."/>
            <person name="Tian Y."/>
            <person name="Jiao J.-Y."/>
            <person name="Zhang X.-T."/>
            <person name="Zhang Y.-G."/>
            <person name="Zhang Y."/>
            <person name="Xiao M."/>
            <person name="Shu W.-S."/>
            <person name="Li W.-J."/>
        </authorList>
    </citation>
    <scope>NUCLEOTIDE SEQUENCE [LARGE SCALE GENOMIC DNA]</scope>
    <source>
        <strain evidence="3 4">EGI 80759</strain>
    </source>
</reference>
<evidence type="ECO:0000313" key="4">
    <source>
        <dbReference type="Proteomes" id="UP000291469"/>
    </source>
</evidence>
<accession>A0A411YIT2</accession>
<dbReference type="Proteomes" id="UP000291469">
    <property type="component" value="Chromosome"/>
</dbReference>
<dbReference type="PRINTS" id="PR00111">
    <property type="entry name" value="ABHYDROLASE"/>
</dbReference>
<organism evidence="3 4">
    <name type="scientific">Egibacter rhizosphaerae</name>
    <dbReference type="NCBI Taxonomy" id="1670831"/>
    <lineage>
        <taxon>Bacteria</taxon>
        <taxon>Bacillati</taxon>
        <taxon>Actinomycetota</taxon>
        <taxon>Nitriliruptoria</taxon>
        <taxon>Egibacterales</taxon>
        <taxon>Egibacteraceae</taxon>
        <taxon>Egibacter</taxon>
    </lineage>
</organism>
<dbReference type="Gene3D" id="3.40.50.1820">
    <property type="entry name" value="alpha/beta hydrolase"/>
    <property type="match status" value="1"/>
</dbReference>
<dbReference type="EMBL" id="CP036402">
    <property type="protein sequence ID" value="QBI21204.1"/>
    <property type="molecule type" value="Genomic_DNA"/>
</dbReference>
<dbReference type="SUPFAM" id="SSF53474">
    <property type="entry name" value="alpha/beta-Hydrolases"/>
    <property type="match status" value="1"/>
</dbReference>
<keyword evidence="1 3" id="KW-0378">Hydrolase</keyword>
<dbReference type="GO" id="GO:0016787">
    <property type="term" value="F:hydrolase activity"/>
    <property type="evidence" value="ECO:0007669"/>
    <property type="project" value="UniProtKB-KW"/>
</dbReference>
<feature type="domain" description="AB hydrolase-1" evidence="2">
    <location>
        <begin position="84"/>
        <end position="309"/>
    </location>
</feature>
<dbReference type="AlphaFoldDB" id="A0A411YIT2"/>
<sequence length="322" mass="34427">MRLHADAALLSEPPIARRAWPPACPLPPCRLACAAPAGQAAATQTEPTASRAARPDHTSQNGATAMFLELNGVTHHYSSQGQGPPIVLVHGLGGDLHVWHGVTEALALHHHVVSLDLRGHGRSDAGKGAFSVKTWAQDVEALISALELPPVTLVGHSLGSLVAQHLAVNKPESVDHLVLLGGISYFEPPMQQAYNERADKVEAEGMDSLVDDWVSGALASRTHAKLPQVTGLLRSMFLRNDPKQYAKSCRALAKAPKVDRSAIGQPTLLLVGDHDRSTPIAMTEELHREIPVSEVRVVPTASHWAALEQPDGIAARVLEFLT</sequence>
<name>A0A411YIT2_9ACTN</name>
<dbReference type="PANTHER" id="PTHR43798">
    <property type="entry name" value="MONOACYLGLYCEROL LIPASE"/>
    <property type="match status" value="1"/>
</dbReference>
<keyword evidence="4" id="KW-1185">Reference proteome</keyword>
<dbReference type="InterPro" id="IPR000073">
    <property type="entry name" value="AB_hydrolase_1"/>
</dbReference>
<dbReference type="KEGG" id="erz:ER308_17595"/>
<dbReference type="InterPro" id="IPR029058">
    <property type="entry name" value="AB_hydrolase_fold"/>
</dbReference>
<dbReference type="PANTHER" id="PTHR43798:SF31">
    <property type="entry name" value="AB HYDROLASE SUPERFAMILY PROTEIN YCLE"/>
    <property type="match status" value="1"/>
</dbReference>
<dbReference type="InterPro" id="IPR050266">
    <property type="entry name" value="AB_hydrolase_sf"/>
</dbReference>
<evidence type="ECO:0000259" key="2">
    <source>
        <dbReference type="Pfam" id="PF00561"/>
    </source>
</evidence>
<dbReference type="Pfam" id="PF00561">
    <property type="entry name" value="Abhydrolase_1"/>
    <property type="match status" value="1"/>
</dbReference>
<protein>
    <submittedName>
        <fullName evidence="3">Alpha/beta fold hydrolase</fullName>
    </submittedName>
</protein>
<evidence type="ECO:0000256" key="1">
    <source>
        <dbReference type="ARBA" id="ARBA00022801"/>
    </source>
</evidence>